<proteinExistence type="predicted"/>
<evidence type="ECO:0000313" key="1">
    <source>
        <dbReference type="EMBL" id="KAH6938284.1"/>
    </source>
</evidence>
<accession>A0ACB7SX10</accession>
<comment type="caution">
    <text evidence="1">The sequence shown here is derived from an EMBL/GenBank/DDBJ whole genome shotgun (WGS) entry which is preliminary data.</text>
</comment>
<gene>
    <name evidence="1" type="ORF">HPB50_008331</name>
</gene>
<organism evidence="1 2">
    <name type="scientific">Hyalomma asiaticum</name>
    <name type="common">Tick</name>
    <dbReference type="NCBI Taxonomy" id="266040"/>
    <lineage>
        <taxon>Eukaryota</taxon>
        <taxon>Metazoa</taxon>
        <taxon>Ecdysozoa</taxon>
        <taxon>Arthropoda</taxon>
        <taxon>Chelicerata</taxon>
        <taxon>Arachnida</taxon>
        <taxon>Acari</taxon>
        <taxon>Parasitiformes</taxon>
        <taxon>Ixodida</taxon>
        <taxon>Ixodoidea</taxon>
        <taxon>Ixodidae</taxon>
        <taxon>Hyalomminae</taxon>
        <taxon>Hyalomma</taxon>
    </lineage>
</organism>
<dbReference type="Proteomes" id="UP000821845">
    <property type="component" value="Chromosome 2"/>
</dbReference>
<name>A0ACB7SX10_HYAAI</name>
<dbReference type="EMBL" id="CM023482">
    <property type="protein sequence ID" value="KAH6938284.1"/>
    <property type="molecule type" value="Genomic_DNA"/>
</dbReference>
<sequence>MFARVALSGHSAGGIATFRVVLATLMAWDQYKTRRRRCKPLEAKQRFRAAMSKMRLQLLRAWGRHVPSKGYQIRRFPKADLDHLVRNGQETRGTRRSRYASVCSDSVSETDFSDSTVTEGSSSKPPDELSPVKAEQDMEWNAAQPEDSRLVLTTVPGMFLASPQGDASADEGSLEDNKEEKAVIYYGEDLVVDGIGEHECMNVTPGCNYDDEFFICKCSREDPQSSRCLWCIVLDYKDPPIIPVFRFDVNIPHGTALII</sequence>
<protein>
    <submittedName>
        <fullName evidence="1">Uncharacterized protein</fullName>
    </submittedName>
</protein>
<evidence type="ECO:0000313" key="2">
    <source>
        <dbReference type="Proteomes" id="UP000821845"/>
    </source>
</evidence>
<reference evidence="1" key="1">
    <citation type="submission" date="2020-05" db="EMBL/GenBank/DDBJ databases">
        <title>Large-scale comparative analyses of tick genomes elucidate their genetic diversity and vector capacities.</title>
        <authorList>
            <person name="Jia N."/>
            <person name="Wang J."/>
            <person name="Shi W."/>
            <person name="Du L."/>
            <person name="Sun Y."/>
            <person name="Zhan W."/>
            <person name="Jiang J."/>
            <person name="Wang Q."/>
            <person name="Zhang B."/>
            <person name="Ji P."/>
            <person name="Sakyi L.B."/>
            <person name="Cui X."/>
            <person name="Yuan T."/>
            <person name="Jiang B."/>
            <person name="Yang W."/>
            <person name="Lam T.T.-Y."/>
            <person name="Chang Q."/>
            <person name="Ding S."/>
            <person name="Wang X."/>
            <person name="Zhu J."/>
            <person name="Ruan X."/>
            <person name="Zhao L."/>
            <person name="Wei J."/>
            <person name="Que T."/>
            <person name="Du C."/>
            <person name="Cheng J."/>
            <person name="Dai P."/>
            <person name="Han X."/>
            <person name="Huang E."/>
            <person name="Gao Y."/>
            <person name="Liu J."/>
            <person name="Shao H."/>
            <person name="Ye R."/>
            <person name="Li L."/>
            <person name="Wei W."/>
            <person name="Wang X."/>
            <person name="Wang C."/>
            <person name="Yang T."/>
            <person name="Huo Q."/>
            <person name="Li W."/>
            <person name="Guo W."/>
            <person name="Chen H."/>
            <person name="Zhou L."/>
            <person name="Ni X."/>
            <person name="Tian J."/>
            <person name="Zhou Y."/>
            <person name="Sheng Y."/>
            <person name="Liu T."/>
            <person name="Pan Y."/>
            <person name="Xia L."/>
            <person name="Li J."/>
            <person name="Zhao F."/>
            <person name="Cao W."/>
        </authorList>
    </citation>
    <scope>NUCLEOTIDE SEQUENCE</scope>
    <source>
        <strain evidence="1">Hyas-2018</strain>
    </source>
</reference>
<keyword evidence="2" id="KW-1185">Reference proteome</keyword>